<evidence type="ECO:0000256" key="2">
    <source>
        <dbReference type="ARBA" id="ARBA00023002"/>
    </source>
</evidence>
<reference evidence="4" key="2">
    <citation type="submission" date="2013-04" db="UniProtKB">
        <authorList>
            <consortium name="EnsemblPlants"/>
        </authorList>
    </citation>
    <scope>IDENTIFICATION</scope>
</reference>
<organism evidence="4">
    <name type="scientific">Oryza brachyantha</name>
    <name type="common">malo sina</name>
    <dbReference type="NCBI Taxonomy" id="4533"/>
    <lineage>
        <taxon>Eukaryota</taxon>
        <taxon>Viridiplantae</taxon>
        <taxon>Streptophyta</taxon>
        <taxon>Embryophyta</taxon>
        <taxon>Tracheophyta</taxon>
        <taxon>Spermatophyta</taxon>
        <taxon>Magnoliopsida</taxon>
        <taxon>Liliopsida</taxon>
        <taxon>Poales</taxon>
        <taxon>Poaceae</taxon>
        <taxon>BOP clade</taxon>
        <taxon>Oryzoideae</taxon>
        <taxon>Oryzeae</taxon>
        <taxon>Oryzinae</taxon>
        <taxon>Oryza</taxon>
    </lineage>
</organism>
<dbReference type="GO" id="GO:0016491">
    <property type="term" value="F:oxidoreductase activity"/>
    <property type="evidence" value="ECO:0007669"/>
    <property type="project" value="UniProtKB-KW"/>
</dbReference>
<keyword evidence="2" id="KW-0560">Oxidoreductase</keyword>
<keyword evidence="3" id="KW-0408">Iron</keyword>
<dbReference type="InterPro" id="IPR027443">
    <property type="entry name" value="IPNS-like_sf"/>
</dbReference>
<evidence type="ECO:0008006" key="6">
    <source>
        <dbReference type="Google" id="ProtNLM"/>
    </source>
</evidence>
<dbReference type="STRING" id="4533.J3MSR9"/>
<dbReference type="EnsemblPlants" id="OB08G21490.1">
    <property type="protein sequence ID" value="OB08G21490.1"/>
    <property type="gene ID" value="OB08G21490"/>
</dbReference>
<dbReference type="PANTHER" id="PTHR10209">
    <property type="entry name" value="OXIDOREDUCTASE, 2OG-FE II OXYGENASE FAMILY PROTEIN"/>
    <property type="match status" value="1"/>
</dbReference>
<evidence type="ECO:0000313" key="5">
    <source>
        <dbReference type="Proteomes" id="UP000006038"/>
    </source>
</evidence>
<proteinExistence type="predicted"/>
<dbReference type="AlphaFoldDB" id="J3MSR9"/>
<keyword evidence="5" id="KW-1185">Reference proteome</keyword>
<accession>J3MSR9</accession>
<dbReference type="GO" id="GO:0046872">
    <property type="term" value="F:metal ion binding"/>
    <property type="evidence" value="ECO:0007669"/>
    <property type="project" value="UniProtKB-KW"/>
</dbReference>
<name>J3MSR9_ORYBR</name>
<dbReference type="HOGENOM" id="CLU_010119_11_0_1"/>
<dbReference type="Proteomes" id="UP000006038">
    <property type="component" value="Chromosome 8"/>
</dbReference>
<sequence length="240" mass="25562">MATTVPVSGSDRLRDLQAFDDTKAGVKGLVDAGVTTIPYFFRHPPDPLPVATPSSEQDAAIPVIDIDLANKRPPGPSASSRWSNTACPGELMDEMLAAVRRFNEDALEAKVPYYTRDTGRKVRFKSNFDLFRSPAAGWRDTLVMEMAPEAPSPEEIPPACRGVAVDNAAAVRTLGERLFELLSEALGLHTAHLGRDAGCMDGLTMAGVEGRSAALDQLRLPAAAPVDVSATTATIPRAPP</sequence>
<dbReference type="SUPFAM" id="SSF51197">
    <property type="entry name" value="Clavaminate synthase-like"/>
    <property type="match status" value="1"/>
</dbReference>
<dbReference type="PANTHER" id="PTHR10209:SF887">
    <property type="entry name" value="OS03G0860600 PROTEIN"/>
    <property type="match status" value="1"/>
</dbReference>
<keyword evidence="1" id="KW-0479">Metal-binding</keyword>
<evidence type="ECO:0000256" key="3">
    <source>
        <dbReference type="ARBA" id="ARBA00023004"/>
    </source>
</evidence>
<dbReference type="OMA" id="RELPDIC"/>
<dbReference type="Gene3D" id="2.60.120.330">
    <property type="entry name" value="B-lactam Antibiotic, Isopenicillin N Synthase, Chain"/>
    <property type="match status" value="1"/>
</dbReference>
<evidence type="ECO:0000313" key="4">
    <source>
        <dbReference type="EnsemblPlants" id="OB08G21490.1"/>
    </source>
</evidence>
<dbReference type="eggNOG" id="KOG0143">
    <property type="taxonomic scope" value="Eukaryota"/>
</dbReference>
<protein>
    <recommendedName>
        <fullName evidence="6">Non-haem dioxygenase N-terminal domain-containing protein</fullName>
    </recommendedName>
</protein>
<dbReference type="Gramene" id="OB08G21490.1">
    <property type="protein sequence ID" value="OB08G21490.1"/>
    <property type="gene ID" value="OB08G21490"/>
</dbReference>
<reference evidence="4" key="1">
    <citation type="journal article" date="2013" name="Nat. Commun.">
        <title>Whole-genome sequencing of Oryza brachyantha reveals mechanisms underlying Oryza genome evolution.</title>
        <authorList>
            <person name="Chen J."/>
            <person name="Huang Q."/>
            <person name="Gao D."/>
            <person name="Wang J."/>
            <person name="Lang Y."/>
            <person name="Liu T."/>
            <person name="Li B."/>
            <person name="Bai Z."/>
            <person name="Luis Goicoechea J."/>
            <person name="Liang C."/>
            <person name="Chen C."/>
            <person name="Zhang W."/>
            <person name="Sun S."/>
            <person name="Liao Y."/>
            <person name="Zhang X."/>
            <person name="Yang L."/>
            <person name="Song C."/>
            <person name="Wang M."/>
            <person name="Shi J."/>
            <person name="Liu G."/>
            <person name="Liu J."/>
            <person name="Zhou H."/>
            <person name="Zhou W."/>
            <person name="Yu Q."/>
            <person name="An N."/>
            <person name="Chen Y."/>
            <person name="Cai Q."/>
            <person name="Wang B."/>
            <person name="Liu B."/>
            <person name="Min J."/>
            <person name="Huang Y."/>
            <person name="Wu H."/>
            <person name="Li Z."/>
            <person name="Zhang Y."/>
            <person name="Yin Y."/>
            <person name="Song W."/>
            <person name="Jiang J."/>
            <person name="Jackson S.A."/>
            <person name="Wing R.A."/>
            <person name="Wang J."/>
            <person name="Chen M."/>
        </authorList>
    </citation>
    <scope>NUCLEOTIDE SEQUENCE [LARGE SCALE GENOMIC DNA]</scope>
    <source>
        <strain evidence="4">cv. IRGC 101232</strain>
    </source>
</reference>
<evidence type="ECO:0000256" key="1">
    <source>
        <dbReference type="ARBA" id="ARBA00022723"/>
    </source>
</evidence>